<name>A0A931B4A9_9ACTN</name>
<dbReference type="Pfam" id="PF01872">
    <property type="entry name" value="RibD_C"/>
    <property type="match status" value="1"/>
</dbReference>
<dbReference type="InterPro" id="IPR050765">
    <property type="entry name" value="Riboflavin_Biosynth_HTPR"/>
</dbReference>
<dbReference type="PANTHER" id="PTHR38011:SF12">
    <property type="entry name" value="BIFUNCTIONAL DEAMINASE-REDUCTASE DOMAIN PROTEIN"/>
    <property type="match status" value="1"/>
</dbReference>
<dbReference type="AlphaFoldDB" id="A0A931B4A9"/>
<feature type="domain" description="Bacterial bifunctional deaminase-reductase C-terminal" evidence="1">
    <location>
        <begin position="8"/>
        <end position="189"/>
    </location>
</feature>
<sequence length="220" mass="23749">MAKLRAHNISVSADGFMAGPDQSVDAPLGVGAQRLHTWVFETERGRRMIGQKGGTEGVDNAFLLRADENIGATVMGRNMFGPVRGGWPDESWRGWWGEEPPFHHPVFVLTHHPRPSLEMKGTVFHFVTDGLDAALDRAFEAADGADVRVGGGASTLQQCMRNGRLDLLHVALVPVLLGGGERLFDNLGTGTADGYECVEFVSSPSVAHLLFERTGAEDAN</sequence>
<keyword evidence="3" id="KW-1185">Reference proteome</keyword>
<dbReference type="EMBL" id="JADPRT010000004">
    <property type="protein sequence ID" value="MBF9068701.1"/>
    <property type="molecule type" value="Genomic_DNA"/>
</dbReference>
<dbReference type="Proteomes" id="UP000657385">
    <property type="component" value="Unassembled WGS sequence"/>
</dbReference>
<dbReference type="SUPFAM" id="SSF53597">
    <property type="entry name" value="Dihydrofolate reductase-like"/>
    <property type="match status" value="1"/>
</dbReference>
<dbReference type="GO" id="GO:0008703">
    <property type="term" value="F:5-amino-6-(5-phosphoribosylamino)uracil reductase activity"/>
    <property type="evidence" value="ECO:0007669"/>
    <property type="project" value="InterPro"/>
</dbReference>
<dbReference type="InterPro" id="IPR002734">
    <property type="entry name" value="RibDG_C"/>
</dbReference>
<reference evidence="2" key="1">
    <citation type="submission" date="2020-11" db="EMBL/GenBank/DDBJ databases">
        <title>Isolation and identification of active actinomycetes.</title>
        <authorList>
            <person name="Yu B."/>
        </authorList>
    </citation>
    <scope>NUCLEOTIDE SEQUENCE</scope>
    <source>
        <strain evidence="2">NEAU-YB345</strain>
    </source>
</reference>
<dbReference type="Gene3D" id="3.40.430.10">
    <property type="entry name" value="Dihydrofolate Reductase, subunit A"/>
    <property type="match status" value="1"/>
</dbReference>
<dbReference type="RefSeq" id="WP_196193862.1">
    <property type="nucleotide sequence ID" value="NZ_JADPRT010000004.1"/>
</dbReference>
<protein>
    <submittedName>
        <fullName evidence="2">Dihydrofolate reductase</fullName>
    </submittedName>
</protein>
<gene>
    <name evidence="2" type="ORF">I2501_11775</name>
</gene>
<evidence type="ECO:0000313" key="2">
    <source>
        <dbReference type="EMBL" id="MBF9068701.1"/>
    </source>
</evidence>
<dbReference type="GO" id="GO:0009231">
    <property type="term" value="P:riboflavin biosynthetic process"/>
    <property type="evidence" value="ECO:0007669"/>
    <property type="project" value="InterPro"/>
</dbReference>
<dbReference type="PANTHER" id="PTHR38011">
    <property type="entry name" value="DIHYDROFOLATE REDUCTASE FAMILY PROTEIN (AFU_ORTHOLOGUE AFUA_8G06820)"/>
    <property type="match status" value="1"/>
</dbReference>
<accession>A0A931B4A9</accession>
<evidence type="ECO:0000313" key="3">
    <source>
        <dbReference type="Proteomes" id="UP000657385"/>
    </source>
</evidence>
<organism evidence="2 3">
    <name type="scientific">Streptacidiphilus fuscans</name>
    <dbReference type="NCBI Taxonomy" id="2789292"/>
    <lineage>
        <taxon>Bacteria</taxon>
        <taxon>Bacillati</taxon>
        <taxon>Actinomycetota</taxon>
        <taxon>Actinomycetes</taxon>
        <taxon>Kitasatosporales</taxon>
        <taxon>Streptomycetaceae</taxon>
        <taxon>Streptacidiphilus</taxon>
    </lineage>
</organism>
<comment type="caution">
    <text evidence="2">The sequence shown here is derived from an EMBL/GenBank/DDBJ whole genome shotgun (WGS) entry which is preliminary data.</text>
</comment>
<proteinExistence type="predicted"/>
<dbReference type="InterPro" id="IPR024072">
    <property type="entry name" value="DHFR-like_dom_sf"/>
</dbReference>
<evidence type="ECO:0000259" key="1">
    <source>
        <dbReference type="Pfam" id="PF01872"/>
    </source>
</evidence>